<dbReference type="InterPro" id="IPR003021">
    <property type="entry name" value="Rad1_Rec1_Rad17"/>
</dbReference>
<dbReference type="Gene3D" id="3.70.10.10">
    <property type="match status" value="1"/>
</dbReference>
<evidence type="ECO:0000313" key="6">
    <source>
        <dbReference type="EMBL" id="LAC22213.1"/>
    </source>
</evidence>
<evidence type="ECO:0000256" key="5">
    <source>
        <dbReference type="ARBA" id="ARBA00023242"/>
    </source>
</evidence>
<dbReference type="Pfam" id="PF02144">
    <property type="entry name" value="Rad1"/>
    <property type="match status" value="1"/>
</dbReference>
<accession>A0A6A7FVG9</accession>
<dbReference type="GO" id="GO:0000077">
    <property type="term" value="P:DNA damage checkpoint signaling"/>
    <property type="evidence" value="ECO:0007669"/>
    <property type="project" value="InterPro"/>
</dbReference>
<sequence length="278" mass="31093">MALLSQHEDEHQSYLLCAKIDNAKNVLHLLKAINFKDTATVFASNNGLKVTVEESKSMQANAFIQAEMFQEYSITEEMVTFKINLNVLVECLSIFGGSSTPGVTPALKLCYNGPGSPLVVLLEEAGVLTDCKITTQEADDTLDFNFSNDGVINKVIMRSDCLREVFSELDLSSDLLELYMGPTHPYFRFSTFGNYGTNHTDIPKDSDMMETFKCTAVTCHRYKFALLKPSIKALAASQKVSLRVDDRGFLCMQFMIQTEDNHISYVEFFCCPEEEAGD</sequence>
<dbReference type="SUPFAM" id="SSF55979">
    <property type="entry name" value="DNA clamp"/>
    <property type="match status" value="1"/>
</dbReference>
<dbReference type="InterPro" id="IPR003011">
    <property type="entry name" value="Cell_cycle_checkpoint_Rad1"/>
</dbReference>
<dbReference type="PRINTS" id="PR01245">
    <property type="entry name" value="RAD1REC1"/>
</dbReference>
<dbReference type="AlphaFoldDB" id="A0A6A7FVG9"/>
<dbReference type="CDD" id="cd00577">
    <property type="entry name" value="PCNA"/>
    <property type="match status" value="1"/>
</dbReference>
<dbReference type="GO" id="GO:0006281">
    <property type="term" value="P:DNA repair"/>
    <property type="evidence" value="ECO:0007669"/>
    <property type="project" value="UniProtKB-KW"/>
</dbReference>
<dbReference type="PANTHER" id="PTHR10870">
    <property type="entry name" value="CELL CYCLE CHECKPOINT PROTEIN RAD1"/>
    <property type="match status" value="1"/>
</dbReference>
<dbReference type="InterPro" id="IPR046938">
    <property type="entry name" value="DNA_clamp_sf"/>
</dbReference>
<comment type="similarity">
    <text evidence="2">Belongs to the rad1 family.</text>
</comment>
<evidence type="ECO:0000256" key="2">
    <source>
        <dbReference type="ARBA" id="ARBA00010991"/>
    </source>
</evidence>
<comment type="subcellular location">
    <subcellularLocation>
        <location evidence="1">Nucleus</location>
    </subcellularLocation>
</comment>
<protein>
    <submittedName>
        <fullName evidence="6">Cell cycle checkpoint protein RAD1-like</fullName>
    </submittedName>
</protein>
<dbReference type="EMBL" id="IACT01002959">
    <property type="protein sequence ID" value="LAC22213.1"/>
    <property type="molecule type" value="mRNA"/>
</dbReference>
<dbReference type="GO" id="GO:0030896">
    <property type="term" value="C:checkpoint clamp complex"/>
    <property type="evidence" value="ECO:0007669"/>
    <property type="project" value="TreeGrafter"/>
</dbReference>
<reference evidence="6" key="1">
    <citation type="submission" date="2017-11" db="EMBL/GenBank/DDBJ databases">
        <title>The sensing device of the deep-sea amphipod.</title>
        <authorList>
            <person name="Kobayashi H."/>
            <person name="Nagahama T."/>
            <person name="Arai W."/>
            <person name="Sasagawa Y."/>
            <person name="Umeda M."/>
            <person name="Hayashi T."/>
            <person name="Nikaido I."/>
            <person name="Watanabe H."/>
            <person name="Oguri K."/>
            <person name="Kitazato H."/>
            <person name="Fujioka K."/>
            <person name="Kido Y."/>
            <person name="Takami H."/>
        </authorList>
    </citation>
    <scope>NUCLEOTIDE SEQUENCE</scope>
    <source>
        <tissue evidence="6">Whole body</tissue>
    </source>
</reference>
<evidence type="ECO:0000256" key="3">
    <source>
        <dbReference type="ARBA" id="ARBA00022763"/>
    </source>
</evidence>
<organism evidence="6">
    <name type="scientific">Hirondellea gigas</name>
    <dbReference type="NCBI Taxonomy" id="1518452"/>
    <lineage>
        <taxon>Eukaryota</taxon>
        <taxon>Metazoa</taxon>
        <taxon>Ecdysozoa</taxon>
        <taxon>Arthropoda</taxon>
        <taxon>Crustacea</taxon>
        <taxon>Multicrustacea</taxon>
        <taxon>Malacostraca</taxon>
        <taxon>Eumalacostraca</taxon>
        <taxon>Peracarida</taxon>
        <taxon>Amphipoda</taxon>
        <taxon>Amphilochidea</taxon>
        <taxon>Lysianassida</taxon>
        <taxon>Lysianassidira</taxon>
        <taxon>Lysianassoidea</taxon>
        <taxon>Lysianassidae</taxon>
        <taxon>Hirondellea</taxon>
    </lineage>
</organism>
<evidence type="ECO:0000256" key="4">
    <source>
        <dbReference type="ARBA" id="ARBA00023204"/>
    </source>
</evidence>
<proteinExistence type="evidence at transcript level"/>
<keyword evidence="3" id="KW-0227">DNA damage</keyword>
<keyword evidence="4" id="KW-0234">DNA repair</keyword>
<dbReference type="PRINTS" id="PR01246">
    <property type="entry name" value="RAD1REPAIR"/>
</dbReference>
<evidence type="ECO:0000256" key="1">
    <source>
        <dbReference type="ARBA" id="ARBA00004123"/>
    </source>
</evidence>
<dbReference type="PANTHER" id="PTHR10870:SF0">
    <property type="entry name" value="CELL CYCLE CHECKPOINT PROTEIN RAD1"/>
    <property type="match status" value="1"/>
</dbReference>
<keyword evidence="5" id="KW-0539">Nucleus</keyword>
<name>A0A6A7FVG9_9CRUS</name>